<proteinExistence type="predicted"/>
<dbReference type="EMBL" id="WNYA01002632">
    <property type="protein sequence ID" value="KAG8544013.1"/>
    <property type="molecule type" value="Genomic_DNA"/>
</dbReference>
<keyword evidence="1" id="KW-0472">Membrane</keyword>
<feature type="transmembrane region" description="Helical" evidence="1">
    <location>
        <begin position="6"/>
        <end position="34"/>
    </location>
</feature>
<comment type="caution">
    <text evidence="2">The sequence shown here is derived from an EMBL/GenBank/DDBJ whole genome shotgun (WGS) entry which is preliminary data.</text>
</comment>
<organism evidence="2 3">
    <name type="scientific">Engystomops pustulosus</name>
    <name type="common">Tungara frog</name>
    <name type="synonym">Physalaemus pustulosus</name>
    <dbReference type="NCBI Taxonomy" id="76066"/>
    <lineage>
        <taxon>Eukaryota</taxon>
        <taxon>Metazoa</taxon>
        <taxon>Chordata</taxon>
        <taxon>Craniata</taxon>
        <taxon>Vertebrata</taxon>
        <taxon>Euteleostomi</taxon>
        <taxon>Amphibia</taxon>
        <taxon>Batrachia</taxon>
        <taxon>Anura</taxon>
        <taxon>Neobatrachia</taxon>
        <taxon>Hyloidea</taxon>
        <taxon>Leptodactylidae</taxon>
        <taxon>Leiuperinae</taxon>
        <taxon>Engystomops</taxon>
    </lineage>
</organism>
<evidence type="ECO:0000256" key="1">
    <source>
        <dbReference type="SAM" id="Phobius"/>
    </source>
</evidence>
<name>A0AAV6ZCM9_ENGPU</name>
<keyword evidence="3" id="KW-1185">Reference proteome</keyword>
<reference evidence="2" key="1">
    <citation type="thesis" date="2020" institute="ProQuest LLC" country="789 East Eisenhower Parkway, Ann Arbor, MI, USA">
        <title>Comparative Genomics and Chromosome Evolution.</title>
        <authorList>
            <person name="Mudd A.B."/>
        </authorList>
    </citation>
    <scope>NUCLEOTIDE SEQUENCE</scope>
    <source>
        <strain evidence="2">237g6f4</strain>
        <tissue evidence="2">Blood</tissue>
    </source>
</reference>
<evidence type="ECO:0000313" key="3">
    <source>
        <dbReference type="Proteomes" id="UP000824782"/>
    </source>
</evidence>
<keyword evidence="1" id="KW-1133">Transmembrane helix</keyword>
<sequence>MSLFRIGILSFILGCTLFYIIGYIFLFKCLAIVLSSQIRLLGKFAFLGDMADGDQEVILLQVFANVTSQQVKMAHAFHCKAVSMACESLIIAI</sequence>
<dbReference type="Proteomes" id="UP000824782">
    <property type="component" value="Unassembled WGS sequence"/>
</dbReference>
<protein>
    <submittedName>
        <fullName evidence="2">Uncharacterized protein</fullName>
    </submittedName>
</protein>
<keyword evidence="1" id="KW-0812">Transmembrane</keyword>
<evidence type="ECO:0000313" key="2">
    <source>
        <dbReference type="EMBL" id="KAG8544013.1"/>
    </source>
</evidence>
<gene>
    <name evidence="2" type="ORF">GDO81_023237</name>
</gene>
<dbReference type="AlphaFoldDB" id="A0AAV6ZCM9"/>
<accession>A0AAV6ZCM9</accession>